<gene>
    <name evidence="2" type="ORF">POM88_044062</name>
</gene>
<sequence>MPGKSHDFGECYFGHMVIISDLLDLVTNHLLISFIYVKHKNIHYNVAYLSIALEYLHVYDKFKDLKKSCDVRSSDCHSIRPVNGERNKIFGAITFSCISRGKPLGEANVASSPFLENFPDVTLAGSFGSGEICCGDSSSYGQLSEHSGSHRCCLHYYSSVYFVMSYTPSLLGI</sequence>
<keyword evidence="1" id="KW-0472">Membrane</keyword>
<feature type="transmembrane region" description="Helical" evidence="1">
    <location>
        <begin position="12"/>
        <end position="36"/>
    </location>
</feature>
<dbReference type="Proteomes" id="UP001237642">
    <property type="component" value="Unassembled WGS sequence"/>
</dbReference>
<keyword evidence="1" id="KW-1133">Transmembrane helix</keyword>
<reference evidence="2" key="2">
    <citation type="submission" date="2023-05" db="EMBL/GenBank/DDBJ databases">
        <authorList>
            <person name="Schelkunov M.I."/>
        </authorList>
    </citation>
    <scope>NUCLEOTIDE SEQUENCE</scope>
    <source>
        <strain evidence="2">Hsosn_3</strain>
        <tissue evidence="2">Leaf</tissue>
    </source>
</reference>
<dbReference type="EMBL" id="JAUIZM010000010">
    <property type="protein sequence ID" value="KAK1359588.1"/>
    <property type="molecule type" value="Genomic_DNA"/>
</dbReference>
<dbReference type="GO" id="GO:0032436">
    <property type="term" value="P:positive regulation of proteasomal ubiquitin-dependent protein catabolic process"/>
    <property type="evidence" value="ECO:0007669"/>
    <property type="project" value="TreeGrafter"/>
</dbReference>
<keyword evidence="3" id="KW-1185">Reference proteome</keyword>
<dbReference type="AlphaFoldDB" id="A0AAD8H3K7"/>
<protein>
    <submittedName>
        <fullName evidence="2">Uncharacterized protein</fullName>
    </submittedName>
</protein>
<name>A0AAD8H3K7_9APIA</name>
<accession>A0AAD8H3K7</accession>
<evidence type="ECO:0000313" key="3">
    <source>
        <dbReference type="Proteomes" id="UP001237642"/>
    </source>
</evidence>
<keyword evidence="1" id="KW-0812">Transmembrane</keyword>
<evidence type="ECO:0000256" key="1">
    <source>
        <dbReference type="SAM" id="Phobius"/>
    </source>
</evidence>
<dbReference type="PANTHER" id="PTHR14939">
    <property type="entry name" value="F-BOX ONLY PROTEIN 22"/>
    <property type="match status" value="1"/>
</dbReference>
<dbReference type="PANTHER" id="PTHR14939:SF5">
    <property type="entry name" value="F-BOX ONLY PROTEIN 22"/>
    <property type="match status" value="1"/>
</dbReference>
<reference evidence="2" key="1">
    <citation type="submission" date="2023-02" db="EMBL/GenBank/DDBJ databases">
        <title>Genome of toxic invasive species Heracleum sosnowskyi carries increased number of genes despite the absence of recent whole-genome duplications.</title>
        <authorList>
            <person name="Schelkunov M."/>
            <person name="Shtratnikova V."/>
            <person name="Makarenko M."/>
            <person name="Klepikova A."/>
            <person name="Omelchenko D."/>
            <person name="Novikova G."/>
            <person name="Obukhova E."/>
            <person name="Bogdanov V."/>
            <person name="Penin A."/>
            <person name="Logacheva M."/>
        </authorList>
    </citation>
    <scope>NUCLEOTIDE SEQUENCE</scope>
    <source>
        <strain evidence="2">Hsosn_3</strain>
        <tissue evidence="2">Leaf</tissue>
    </source>
</reference>
<organism evidence="2 3">
    <name type="scientific">Heracleum sosnowskyi</name>
    <dbReference type="NCBI Taxonomy" id="360622"/>
    <lineage>
        <taxon>Eukaryota</taxon>
        <taxon>Viridiplantae</taxon>
        <taxon>Streptophyta</taxon>
        <taxon>Embryophyta</taxon>
        <taxon>Tracheophyta</taxon>
        <taxon>Spermatophyta</taxon>
        <taxon>Magnoliopsida</taxon>
        <taxon>eudicotyledons</taxon>
        <taxon>Gunneridae</taxon>
        <taxon>Pentapetalae</taxon>
        <taxon>asterids</taxon>
        <taxon>campanulids</taxon>
        <taxon>Apiales</taxon>
        <taxon>Apiaceae</taxon>
        <taxon>Apioideae</taxon>
        <taxon>apioid superclade</taxon>
        <taxon>Tordylieae</taxon>
        <taxon>Tordyliinae</taxon>
        <taxon>Heracleum</taxon>
    </lineage>
</organism>
<dbReference type="GO" id="GO:0000209">
    <property type="term" value="P:protein polyubiquitination"/>
    <property type="evidence" value="ECO:0007669"/>
    <property type="project" value="TreeGrafter"/>
</dbReference>
<evidence type="ECO:0000313" key="2">
    <source>
        <dbReference type="EMBL" id="KAK1359588.1"/>
    </source>
</evidence>
<comment type="caution">
    <text evidence="2">The sequence shown here is derived from an EMBL/GenBank/DDBJ whole genome shotgun (WGS) entry which is preliminary data.</text>
</comment>
<proteinExistence type="predicted"/>